<sequence>MKRFTKTILILFLLAVSNCVNGNNSKSPLLAFIGGRSADVSFGASQITPGADVTGVPANTSIQVGFNRELDSSTISATSFRVTQGTTPIAGTFQTTAKGAVFKPSSALAFNTVYTVTLTKDLKANDGSAFEADFTWNFTTASILDAVAPTVSLVTPANTLAGAGINTSVNAVFSEVMNCATLTNVTFTLEQTAPVVAVAGNVNCAGTAVTLTPPANLTPLTNYTAKITTGAKDLAGNALGTNYAWSFTTGAAADATPPTVSFVTPADGAGGIGVNTSVAVAFSETMNCSTLTAGTFTVNKTAFPFTSINGSINCTGATATFTPNTLLTPLLPGTNYTVTVTTGAKDLAGLAIGANYDWDFTTGAIVDSTPPAVSFISPSIGEAAVGINAKITVAFNETVDCATLTTGAGGIGTFTLVKTGPPPTAPIPGGSVINCTGTTAALSPSATLAPMANYTATIKAGVKDIAGNPTTTDYAWNFTTGAAIDATPPTISFRSPAIGAAGVGTNSSVVVAFSETIDCSTITTGTFTLGGITGTVSCTGSTATFTPTAPTATLAPTTTYTATISGAVTDSVGNAIAAATSWTFTTGAGLDTTPPAVSFASPANGATGVGTNTTAITVAFSETMDCATLTAPGTFTLDNGMGGAVTSCSGAIATFTPATTLTAGTTYTATISTAAKDAAGNAIAASTTSFTTGPAPDATPPTVAIQNLRTNSIVESGFVIGTAADPGGSVAKVEVWLDGAYYADATGTTNWKLQLPTGLNTWKPGSQHTISAKAIDSANLSATTGIPITVKKGTNKDINGDGYVDLAMGGGVGVAIFYSAGTAGITTTNLGAANHFIISSVAGGGLPSSGGIGKFLGGGSQTTQTITMGDINGDGYSDLAVGGLNAVYIFHSAGNQGMTISLSALASRIIGDAAGTSFGNSLATGDINGDGYADLVVGAPTANAGAANQGKVYIFHSDNTGAGINATTTAAASTTINGEALNNLFGASVATGNINGDGAVDIYDDVVIAAPFYNTGKGRVYIYHGANGGVNPVAANATRTHATANEYFGYSIATGYLNSDNFADIVVGAAGANGNKGKIFTFNSAGAGGIATGTSAGIATVDGLTASDGLGSYLALRDLDSDGRSDVIAVAMQTGGANTDQGLLYVFMNPAGTPFTGAVAANACTICMTGGAQDRFGMGLSTGDFNGDGYADLLVGSPATTTNQGRLFIFHSSAAGLIANTPGTASRIIDSINTGLNSFGSVFY</sequence>
<dbReference type="InterPro" id="IPR013519">
    <property type="entry name" value="Int_alpha_beta-p"/>
</dbReference>
<protein>
    <submittedName>
        <fullName evidence="7">Ig-like protein</fullName>
    </submittedName>
</protein>
<dbReference type="InterPro" id="IPR013517">
    <property type="entry name" value="FG-GAP"/>
</dbReference>
<dbReference type="InterPro" id="IPR014755">
    <property type="entry name" value="Cu-Rt/internalin_Ig-like"/>
</dbReference>
<dbReference type="EMBL" id="ANIK01000071">
    <property type="protein sequence ID" value="EMJ93144.1"/>
    <property type="molecule type" value="Genomic_DNA"/>
</dbReference>
<feature type="domain" description="SbsA Ig-like" evidence="6">
    <location>
        <begin position="254"/>
        <end position="362"/>
    </location>
</feature>
<dbReference type="RefSeq" id="WP_020774282.1">
    <property type="nucleotide sequence ID" value="NZ_ANIK01000071.1"/>
</dbReference>
<evidence type="ECO:0000256" key="1">
    <source>
        <dbReference type="ARBA" id="ARBA00022729"/>
    </source>
</evidence>
<dbReference type="Gene3D" id="2.60.40.1220">
    <property type="match status" value="6"/>
</dbReference>
<keyword evidence="4" id="KW-0325">Glycoprotein</keyword>
<evidence type="ECO:0000256" key="5">
    <source>
        <dbReference type="SAM" id="SignalP"/>
    </source>
</evidence>
<keyword evidence="2" id="KW-0677">Repeat</keyword>
<dbReference type="SUPFAM" id="SSF69318">
    <property type="entry name" value="Integrin alpha N-terminal domain"/>
    <property type="match status" value="2"/>
</dbReference>
<dbReference type="Gene3D" id="2.60.40.10">
    <property type="entry name" value="Immunoglobulins"/>
    <property type="match status" value="1"/>
</dbReference>
<dbReference type="InterPro" id="IPR032812">
    <property type="entry name" value="SbsA_Ig"/>
</dbReference>
<dbReference type="PANTHER" id="PTHR23221">
    <property type="entry name" value="GLYCOSYLPHOSPHATIDYLINOSITOL PHOSPHOLIPASE D"/>
    <property type="match status" value="1"/>
</dbReference>
<dbReference type="OrthoDB" id="344301at2"/>
<feature type="domain" description="SbsA Ig-like" evidence="6">
    <location>
        <begin position="145"/>
        <end position="249"/>
    </location>
</feature>
<feature type="domain" description="SbsA Ig-like" evidence="6">
    <location>
        <begin position="591"/>
        <end position="692"/>
    </location>
</feature>
<dbReference type="Pfam" id="PF01839">
    <property type="entry name" value="FG-GAP"/>
    <property type="match status" value="5"/>
</dbReference>
<dbReference type="Proteomes" id="UP000011988">
    <property type="component" value="Unassembled WGS sequence"/>
</dbReference>
<evidence type="ECO:0000313" key="7">
    <source>
        <dbReference type="EMBL" id="EMJ93144.1"/>
    </source>
</evidence>
<accession>M6CN28</accession>
<feature type="domain" description="SbsA Ig-like" evidence="6">
    <location>
        <begin position="367"/>
        <end position="480"/>
    </location>
</feature>
<dbReference type="PROSITE" id="PS51470">
    <property type="entry name" value="FG_GAP"/>
    <property type="match status" value="4"/>
</dbReference>
<keyword evidence="1 5" id="KW-0732">Signal</keyword>
<dbReference type="GO" id="GO:0007155">
    <property type="term" value="P:cell adhesion"/>
    <property type="evidence" value="ECO:0007669"/>
    <property type="project" value="InterPro"/>
</dbReference>
<feature type="signal peptide" evidence="5">
    <location>
        <begin position="1"/>
        <end position="22"/>
    </location>
</feature>
<feature type="domain" description="SbsA Ig-like" evidence="6">
    <location>
        <begin position="45"/>
        <end position="140"/>
    </location>
</feature>
<reference evidence="7 8" key="1">
    <citation type="submission" date="2013-01" db="EMBL/GenBank/DDBJ databases">
        <authorList>
            <person name="Harkins D.M."/>
            <person name="Durkin A.S."/>
            <person name="Brinkac L.M."/>
            <person name="Haft D.H."/>
            <person name="Selengut J.D."/>
            <person name="Sanka R."/>
            <person name="DePew J."/>
            <person name="Purushe J."/>
            <person name="Galloway R.L."/>
            <person name="Vinetz J.M."/>
            <person name="Sutton G.G."/>
            <person name="Nierman W.C."/>
            <person name="Fouts D.E."/>
        </authorList>
    </citation>
    <scope>NUCLEOTIDE SEQUENCE [LARGE SCALE GENOMIC DNA]</scope>
    <source>
        <strain evidence="7 8">79601</strain>
    </source>
</reference>
<dbReference type="GO" id="GO:0008305">
    <property type="term" value="C:integrin complex"/>
    <property type="evidence" value="ECO:0007669"/>
    <property type="project" value="InterPro"/>
</dbReference>
<comment type="caution">
    <text evidence="7">The sequence shown here is derived from an EMBL/GenBank/DDBJ whole genome shotgun (WGS) entry which is preliminary data.</text>
</comment>
<dbReference type="SMART" id="SM00191">
    <property type="entry name" value="Int_alpha"/>
    <property type="match status" value="6"/>
</dbReference>
<organism evidence="7 8">
    <name type="scientific">Leptospira alstonii serovar Sichuan str. 79601</name>
    <dbReference type="NCBI Taxonomy" id="1218565"/>
    <lineage>
        <taxon>Bacteria</taxon>
        <taxon>Pseudomonadati</taxon>
        <taxon>Spirochaetota</taxon>
        <taxon>Spirochaetia</taxon>
        <taxon>Leptospirales</taxon>
        <taxon>Leptospiraceae</taxon>
        <taxon>Leptospira</taxon>
    </lineage>
</organism>
<dbReference type="PRINTS" id="PR01185">
    <property type="entry name" value="INTEGRINA"/>
</dbReference>
<proteinExistence type="predicted"/>
<evidence type="ECO:0000313" key="8">
    <source>
        <dbReference type="Proteomes" id="UP000011988"/>
    </source>
</evidence>
<gene>
    <name evidence="7" type="ORF">LEP1GSC194_1867</name>
</gene>
<evidence type="ECO:0000259" key="6">
    <source>
        <dbReference type="Pfam" id="PF13205"/>
    </source>
</evidence>
<dbReference type="GO" id="GO:0016787">
    <property type="term" value="F:hydrolase activity"/>
    <property type="evidence" value="ECO:0007669"/>
    <property type="project" value="UniProtKB-KW"/>
</dbReference>
<evidence type="ECO:0000256" key="2">
    <source>
        <dbReference type="ARBA" id="ARBA00022737"/>
    </source>
</evidence>
<keyword evidence="3" id="KW-0378">Hydrolase</keyword>
<dbReference type="InterPro" id="IPR000413">
    <property type="entry name" value="Integrin_alpha"/>
</dbReference>
<dbReference type="InterPro" id="IPR013783">
    <property type="entry name" value="Ig-like_fold"/>
</dbReference>
<name>M6CN28_9LEPT</name>
<dbReference type="AlphaFoldDB" id="M6CN28"/>
<dbReference type="Gene3D" id="2.130.10.130">
    <property type="entry name" value="Integrin alpha, N-terminal"/>
    <property type="match status" value="2"/>
</dbReference>
<dbReference type="Pfam" id="PF13205">
    <property type="entry name" value="Big_5"/>
    <property type="match status" value="6"/>
</dbReference>
<dbReference type="PATRIC" id="fig|1218565.3.peg.3286"/>
<evidence type="ECO:0000256" key="3">
    <source>
        <dbReference type="ARBA" id="ARBA00022801"/>
    </source>
</evidence>
<dbReference type="InterPro" id="IPR028994">
    <property type="entry name" value="Integrin_alpha_N"/>
</dbReference>
<evidence type="ECO:0000256" key="4">
    <source>
        <dbReference type="ARBA" id="ARBA00023180"/>
    </source>
</evidence>
<feature type="domain" description="SbsA Ig-like" evidence="6">
    <location>
        <begin position="485"/>
        <end position="586"/>
    </location>
</feature>
<dbReference type="PANTHER" id="PTHR23221:SF7">
    <property type="entry name" value="PHOSPHATIDYLINOSITOL-GLYCAN-SPECIFIC PHOSPHOLIPASE D"/>
    <property type="match status" value="1"/>
</dbReference>
<feature type="chain" id="PRO_5004076476" evidence="5">
    <location>
        <begin position="23"/>
        <end position="1244"/>
    </location>
</feature>